<accession>A0A6L9LGF2</accession>
<dbReference type="Proteomes" id="UP000474175">
    <property type="component" value="Unassembled WGS sequence"/>
</dbReference>
<evidence type="ECO:0000313" key="2">
    <source>
        <dbReference type="EMBL" id="NDU98432.1"/>
    </source>
</evidence>
<organism evidence="2 3">
    <name type="scientific">Spirosoma terrae</name>
    <dbReference type="NCBI Taxonomy" id="1968276"/>
    <lineage>
        <taxon>Bacteria</taxon>
        <taxon>Pseudomonadati</taxon>
        <taxon>Bacteroidota</taxon>
        <taxon>Cytophagia</taxon>
        <taxon>Cytophagales</taxon>
        <taxon>Cytophagaceae</taxon>
        <taxon>Spirosoma</taxon>
    </lineage>
</organism>
<dbReference type="EMBL" id="JAAFZH010000017">
    <property type="protein sequence ID" value="NDU98432.1"/>
    <property type="molecule type" value="Genomic_DNA"/>
</dbReference>
<reference evidence="2 3" key="1">
    <citation type="submission" date="2020-02" db="EMBL/GenBank/DDBJ databases">
        <title>Draft genome sequence of two Spirosoma agri KCTC 52727 and Spirosoma terrae KCTC 52035.</title>
        <authorList>
            <person name="Rojas J."/>
            <person name="Ambika Manirajan B."/>
            <person name="Suarez C."/>
            <person name="Ratering S."/>
            <person name="Schnell S."/>
        </authorList>
    </citation>
    <scope>NUCLEOTIDE SEQUENCE [LARGE SCALE GENOMIC DNA]</scope>
    <source>
        <strain evidence="2 3">KCTC 52035</strain>
    </source>
</reference>
<protein>
    <submittedName>
        <fullName evidence="2">T9SS type A sorting domain-containing protein</fullName>
    </submittedName>
</protein>
<proteinExistence type="predicted"/>
<sequence length="1433" mass="154080">MRWLFAIFLLVLATSQLIFAQYTSLRLSTPALQICKGADFTFNFFISGNSEPATSYRLQIRSANANAFQDIPGAITASPATIRLPDDLVIGQSYSIRLVSSTQVYSDVIGPLVVKAAPTAQLIGSTADTTIIVRGESTQLKILLTGGEPYVLRINDSLRFEQVYAFNTDNSFRVLPEKTTTYRLTSVQNACGSGEISGSTTVNVSALGFRFMGYQSFNFCPGDTIYPEFSTSTSLDPSTQFSVDWIQNDGKVVNTTQASFREHSLIIPTPKSLINSYTNGLSAPYRLVVRNTTLAIRATLPNVNLKPTPTLQLITTSLSVPFGHRAVLYAQATNASGATLIMQDSTTVPLIESLTTGSHRFFLQPTKTAEYSVKQIYTGYCPASVQSVGKINISVTPGIRLDSVSRNHVCAGDEISLFYTSNFTVSQPASAFVVEAGTVGGDGKLSVNATFQVLRIEANRFVLKIPNETAPAIYSLQIRRLADTLLSSIVNGVYVNTLPTASHYSGSQNLAKPGLYSMYVTTTGGTDGLEITLSDGTWLAVNSGLWSNKYDYTFSIQVPSTNVYAVKSVRNQCGVGKATGSVNLAVTSPVTPILQLTSVGPRLEIPSQAVLCASQLSTVQFANTGPWASNVTYKVEISESNSQWSGWYVGSGSTSPISIQLPSFSGYFRLRVVADNGIISNEVTVSVSPTFASGQLSLYYTPPLIGSQQGSSVVISSYPKSEVYLNSSVYSVLIGASSGALNNKWLSYNYSLGEPDRPVIPTNYTIKAVSKSCIQQFSTNTASVQIAPFLFGQRTVSTSYCPGNKIVTIPYVAIGIIPATTRFVIDVVDERNTTRSFPATGGPNYVQALIDNLIPEKEYTFQLKAILANQQTILARKDPSPYSDKLRISSPSSVSLTGERKQTVVEIQADQSTLLYFNASRNVSAVLSDGRFFDNTSGSGFSVQPTRTTNYRIHSAWNECGFIEAATSVTVRVLPGLRSFALSSGNICRGQTMPISFHAVGDFEAGHKLGIFLQLSGSDYWLKIAETTALDFNQSVTLPNSLQSGRYKVKVESISLSSVRLSKEIGFVSITSRPAVALSGTVTAYANDFVRFSIPNSGGDAGTVVLLGGSRPITAQIADNQLQFNAVESATYRITEIANSCGVGEATGSITVKLLSNANQTLRIVSAPSILCAGQTAPIRMSKTGSYGSTNRFTVQLSDSTGNQFKPLLTTANGESLTVVIPADMPSGTDYRLRVVSSDPVIEGASSQQFIQLSSLVSGTLTGSNSVLKGDTSVLTLRFNGLPPWQYELQNEFGSLVGQALSSPHYIRLPVDTSSIYKLVGVSTQRCGVGQAYGEAVLTVSPLTVAEPLSSASLEIYPNPTVSSLSIRLKVLKTIPVMLTVRDVTGKTKLVREWPKVSDVLEDVLSMNDYPSGIYFIELVSGATRSTYKVIKN</sequence>
<evidence type="ECO:0000313" key="3">
    <source>
        <dbReference type="Proteomes" id="UP000474175"/>
    </source>
</evidence>
<dbReference type="InterPro" id="IPR026444">
    <property type="entry name" value="Secre_tail"/>
</dbReference>
<gene>
    <name evidence="2" type="ORF">GK108_26335</name>
</gene>
<keyword evidence="3" id="KW-1185">Reference proteome</keyword>
<name>A0A6L9LGF2_9BACT</name>
<dbReference type="Pfam" id="PF18962">
    <property type="entry name" value="Por_Secre_tail"/>
    <property type="match status" value="1"/>
</dbReference>
<evidence type="ECO:0000259" key="1">
    <source>
        <dbReference type="Pfam" id="PF18962"/>
    </source>
</evidence>
<comment type="caution">
    <text evidence="2">The sequence shown here is derived from an EMBL/GenBank/DDBJ whole genome shotgun (WGS) entry which is preliminary data.</text>
</comment>
<dbReference type="NCBIfam" id="TIGR04183">
    <property type="entry name" value="Por_Secre_tail"/>
    <property type="match status" value="1"/>
</dbReference>
<dbReference type="RefSeq" id="WP_163954566.1">
    <property type="nucleotide sequence ID" value="NZ_JAAFZH010000017.1"/>
</dbReference>
<feature type="domain" description="Secretion system C-terminal sorting" evidence="1">
    <location>
        <begin position="1356"/>
        <end position="1431"/>
    </location>
</feature>